<evidence type="ECO:0000259" key="6">
    <source>
        <dbReference type="Pfam" id="PF13847"/>
    </source>
</evidence>
<dbReference type="AlphaFoldDB" id="E3GX78"/>
<evidence type="ECO:0000256" key="5">
    <source>
        <dbReference type="HAMAP-Rule" id="MF_00786"/>
    </source>
</evidence>
<dbReference type="InterPro" id="IPR029063">
    <property type="entry name" value="SAM-dependent_MTases_sf"/>
</dbReference>
<protein>
    <recommendedName>
        <fullName evidence="5">Probable cobalt-precorrin-6B C(15)-methyltransferase (decarboxylating)</fullName>
        <ecNumber evidence="5">2.1.1.196</ecNumber>
    </recommendedName>
</protein>
<keyword evidence="2 5" id="KW-0489">Methyltransferase</keyword>
<dbReference type="EMBL" id="CP002278">
    <property type="protein sequence ID" value="ADP78073.1"/>
    <property type="molecule type" value="Genomic_DNA"/>
</dbReference>
<dbReference type="HAMAP" id="MF_00786">
    <property type="entry name" value="CbiT"/>
    <property type="match status" value="1"/>
</dbReference>
<keyword evidence="4 5" id="KW-0949">S-adenosyl-L-methionine</keyword>
<dbReference type="InterPro" id="IPR050714">
    <property type="entry name" value="Cobalamin_biosynth_MTase"/>
</dbReference>
<dbReference type="GO" id="GO:0043776">
    <property type="term" value="F:cobalt-precorrin-6B C5-methyltransferase activity"/>
    <property type="evidence" value="ECO:0007669"/>
    <property type="project" value="RHEA"/>
</dbReference>
<comment type="function">
    <text evidence="5">Catalyzes the methylation of C-15 in cobalt-precorrin-6B followed by the decarboxylation of C-12 to form cobalt-precorrin-7.</text>
</comment>
<dbReference type="SUPFAM" id="SSF53335">
    <property type="entry name" value="S-adenosyl-L-methionine-dependent methyltransferases"/>
    <property type="match status" value="1"/>
</dbReference>
<dbReference type="InterPro" id="IPR025714">
    <property type="entry name" value="Methyltranfer_dom"/>
</dbReference>
<dbReference type="KEGG" id="mfv:Mfer_1287"/>
<evidence type="ECO:0000256" key="3">
    <source>
        <dbReference type="ARBA" id="ARBA00022679"/>
    </source>
</evidence>
<feature type="domain" description="Methyltransferase" evidence="6">
    <location>
        <begin position="31"/>
        <end position="142"/>
    </location>
</feature>
<evidence type="ECO:0000256" key="1">
    <source>
        <dbReference type="ARBA" id="ARBA00022573"/>
    </source>
</evidence>
<reference evidence="7 8" key="1">
    <citation type="journal article" date="2010" name="Stand. Genomic Sci.">
        <title>Complete genome sequence of Methanothermus fervidus type strain (V24S).</title>
        <authorList>
            <person name="Anderson I."/>
            <person name="Djao O.D."/>
            <person name="Misra M."/>
            <person name="Chertkov O."/>
            <person name="Nolan M."/>
            <person name="Lucas S."/>
            <person name="Lapidus A."/>
            <person name="Del Rio T.G."/>
            <person name="Tice H."/>
            <person name="Cheng J.F."/>
            <person name="Tapia R."/>
            <person name="Han C."/>
            <person name="Goodwin L."/>
            <person name="Pitluck S."/>
            <person name="Liolios K."/>
            <person name="Ivanova N."/>
            <person name="Mavromatis K."/>
            <person name="Mikhailova N."/>
            <person name="Pati A."/>
            <person name="Brambilla E."/>
            <person name="Chen A."/>
            <person name="Palaniappan K."/>
            <person name="Land M."/>
            <person name="Hauser L."/>
            <person name="Chang Y.J."/>
            <person name="Jeffries C.D."/>
            <person name="Sikorski J."/>
            <person name="Spring S."/>
            <person name="Rohde M."/>
            <person name="Eichinger K."/>
            <person name="Huber H."/>
            <person name="Wirth R."/>
            <person name="Goker M."/>
            <person name="Detter J.C."/>
            <person name="Woyke T."/>
            <person name="Bristow J."/>
            <person name="Eisen J.A."/>
            <person name="Markowitz V."/>
            <person name="Hugenholtz P."/>
            <person name="Klenk H.P."/>
            <person name="Kyrpides N.C."/>
        </authorList>
    </citation>
    <scope>NUCLEOTIDE SEQUENCE [LARGE SCALE GENOMIC DNA]</scope>
    <source>
        <strain evidence="8">ATCC 43054 / DSM 2088 / JCM 10308 / V24 S</strain>
    </source>
</reference>
<feature type="binding site" evidence="5">
    <location>
        <position position="17"/>
    </location>
    <ligand>
        <name>S-adenosyl-L-methionine</name>
        <dbReference type="ChEBI" id="CHEBI:59789"/>
    </ligand>
</feature>
<comment type="catalytic activity">
    <reaction evidence="5">
        <text>Co-precorrin-6B + S-adenosyl-L-methionine = Co-precorrin-7 + S-adenosyl-L-homocysteine + CO2</text>
        <dbReference type="Rhea" id="RHEA:36067"/>
        <dbReference type="ChEBI" id="CHEBI:16526"/>
        <dbReference type="ChEBI" id="CHEBI:57856"/>
        <dbReference type="ChEBI" id="CHEBI:59789"/>
        <dbReference type="ChEBI" id="CHEBI:70791"/>
        <dbReference type="ChEBI" id="CHEBI:72780"/>
        <dbReference type="EC" id="2.1.1.196"/>
    </reaction>
</comment>
<dbReference type="GO" id="GO:0019251">
    <property type="term" value="P:anaerobic cobalamin biosynthetic process"/>
    <property type="evidence" value="ECO:0007669"/>
    <property type="project" value="UniProtKB-UniRule"/>
</dbReference>
<dbReference type="NCBIfam" id="TIGR02469">
    <property type="entry name" value="CbiT"/>
    <property type="match status" value="1"/>
</dbReference>
<accession>E3GX78</accession>
<dbReference type="Gene3D" id="3.40.50.150">
    <property type="entry name" value="Vaccinia Virus protein VP39"/>
    <property type="match status" value="1"/>
</dbReference>
<sequence>MISDEEILKSKDVPGPTKEEIRCLVLCKARIKKNDYVVEVGCGTGAITIELAKKAGRIDAIDKNIKAINLTRKNLKKQGLLDRVNIIHGEATEVLKNLKNFDVMIVGGSGGKLQEILNIGSKKLTENGRIVITAILLETKVEAVHTLQNLGFKTEIIEVNISKGRILDRGTMMLANNPISIITGYLQ</sequence>
<name>E3GX78_METFV</name>
<comment type="similarity">
    <text evidence="5">Belongs to the methyltransferase superfamily. Archaeal-type CbiT family.</text>
</comment>
<comment type="pathway">
    <text evidence="5">Cofactor biosynthesis; adenosylcobalamin biosynthesis; cob(II)yrinate a,c-diamide from sirohydrochlorin (anaerobic route): step 8/10.</text>
</comment>
<keyword evidence="8" id="KW-1185">Reference proteome</keyword>
<dbReference type="Proteomes" id="UP000002315">
    <property type="component" value="Chromosome"/>
</dbReference>
<feature type="binding site" evidence="5">
    <location>
        <begin position="41"/>
        <end position="45"/>
    </location>
    <ligand>
        <name>S-adenosyl-L-methionine</name>
        <dbReference type="ChEBI" id="CHEBI:59789"/>
    </ligand>
</feature>
<dbReference type="CDD" id="cd02440">
    <property type="entry name" value="AdoMet_MTases"/>
    <property type="match status" value="1"/>
</dbReference>
<evidence type="ECO:0000313" key="8">
    <source>
        <dbReference type="Proteomes" id="UP000002315"/>
    </source>
</evidence>
<dbReference type="PANTHER" id="PTHR43182">
    <property type="entry name" value="COBALT-PRECORRIN-6B C(15)-METHYLTRANSFERASE (DECARBOXYLATING)"/>
    <property type="match status" value="1"/>
</dbReference>
<evidence type="ECO:0000256" key="2">
    <source>
        <dbReference type="ARBA" id="ARBA00022603"/>
    </source>
</evidence>
<dbReference type="InterPro" id="IPR023475">
    <property type="entry name" value="CbiT"/>
</dbReference>
<dbReference type="STRING" id="523846.Mfer_1287"/>
<dbReference type="GO" id="GO:0008276">
    <property type="term" value="F:protein methyltransferase activity"/>
    <property type="evidence" value="ECO:0007669"/>
    <property type="project" value="InterPro"/>
</dbReference>
<gene>
    <name evidence="5" type="primary">cbiT</name>
    <name evidence="7" type="ordered locus">Mfer_1287</name>
</gene>
<keyword evidence="1 5" id="KW-0169">Cobalamin biosynthesis</keyword>
<dbReference type="EC" id="2.1.1.196" evidence="5"/>
<dbReference type="InterPro" id="IPR014008">
    <property type="entry name" value="Cbl_synth_MTase_CbiT"/>
</dbReference>
<feature type="binding site" evidence="5">
    <location>
        <position position="91"/>
    </location>
    <ligand>
        <name>S-adenosyl-L-methionine</name>
        <dbReference type="ChEBI" id="CHEBI:59789"/>
    </ligand>
</feature>
<dbReference type="PANTHER" id="PTHR43182:SF1">
    <property type="entry name" value="COBALT-PRECORRIN-7 C(5)-METHYLTRANSFERASE"/>
    <property type="match status" value="1"/>
</dbReference>
<dbReference type="UniPathway" id="UPA00148">
    <property type="reaction ID" value="UER00229"/>
</dbReference>
<keyword evidence="3 5" id="KW-0808">Transferase</keyword>
<dbReference type="GO" id="GO:0032259">
    <property type="term" value="P:methylation"/>
    <property type="evidence" value="ECO:0007669"/>
    <property type="project" value="UniProtKB-KW"/>
</dbReference>
<organism evidence="7 8">
    <name type="scientific">Methanothermus fervidus (strain ATCC 43054 / DSM 2088 / JCM 10308 / V24 S)</name>
    <dbReference type="NCBI Taxonomy" id="523846"/>
    <lineage>
        <taxon>Archaea</taxon>
        <taxon>Methanobacteriati</taxon>
        <taxon>Methanobacteriota</taxon>
        <taxon>Methanomada group</taxon>
        <taxon>Methanobacteria</taxon>
        <taxon>Methanobacteriales</taxon>
        <taxon>Methanothermaceae</taxon>
        <taxon>Methanothermus</taxon>
    </lineage>
</organism>
<dbReference type="Pfam" id="PF13847">
    <property type="entry name" value="Methyltransf_31"/>
    <property type="match status" value="1"/>
</dbReference>
<dbReference type="OrthoDB" id="6027at2157"/>
<dbReference type="HOGENOM" id="CLU_094143_0_0_2"/>
<evidence type="ECO:0000256" key="4">
    <source>
        <dbReference type="ARBA" id="ARBA00022691"/>
    </source>
</evidence>
<proteinExistence type="inferred from homology"/>
<evidence type="ECO:0000313" key="7">
    <source>
        <dbReference type="EMBL" id="ADP78073.1"/>
    </source>
</evidence>
<feature type="binding site" evidence="5">
    <location>
        <position position="62"/>
    </location>
    <ligand>
        <name>S-adenosyl-L-methionine</name>
        <dbReference type="ChEBI" id="CHEBI:59789"/>
    </ligand>
</feature>